<dbReference type="RefSeq" id="WP_156640847.1">
    <property type="nucleotide sequence ID" value="NZ_WOXT01000001.1"/>
</dbReference>
<dbReference type="InterPro" id="IPR036388">
    <property type="entry name" value="WH-like_DNA-bd_sf"/>
</dbReference>
<sequence>MNTVAAPTPLVHLVDNDPRVLKSVARLLASAGIDTRSSTSTDEFLACYDATIPGCLVLDLSMPGHTGLDLQRSLHDRHLDVPIVFLSGCADVPSTVRAMKGGALDFLVKPVDADALLAAVRAGIAIDRRERERRCEDHALRGRLAHLTPRELELLPHLISGKLNKQIAAELGVVEKTVKVHRAHVMQKLGVRRLADLVRLAARLSIEPSAARHVGPTAN</sequence>
<dbReference type="PROSITE" id="PS50110">
    <property type="entry name" value="RESPONSE_REGULATORY"/>
    <property type="match status" value="1"/>
</dbReference>
<dbReference type="Proteomes" id="UP000479692">
    <property type="component" value="Unassembled WGS sequence"/>
</dbReference>
<dbReference type="PANTHER" id="PTHR44688:SF16">
    <property type="entry name" value="DNA-BINDING TRANSCRIPTIONAL ACTIVATOR DEVR_DOSR"/>
    <property type="match status" value="1"/>
</dbReference>
<dbReference type="SMART" id="SM00448">
    <property type="entry name" value="REC"/>
    <property type="match status" value="1"/>
</dbReference>
<dbReference type="GO" id="GO:0000160">
    <property type="term" value="P:phosphorelay signal transduction system"/>
    <property type="evidence" value="ECO:0007669"/>
    <property type="project" value="InterPro"/>
</dbReference>
<evidence type="ECO:0000256" key="3">
    <source>
        <dbReference type="ARBA" id="ARBA00023163"/>
    </source>
</evidence>
<organism evidence="7 8">
    <name type="scientific">Noviluteimonas gilva</name>
    <dbReference type="NCBI Taxonomy" id="2682097"/>
    <lineage>
        <taxon>Bacteria</taxon>
        <taxon>Pseudomonadati</taxon>
        <taxon>Pseudomonadota</taxon>
        <taxon>Gammaproteobacteria</taxon>
        <taxon>Lysobacterales</taxon>
        <taxon>Lysobacteraceae</taxon>
        <taxon>Noviluteimonas</taxon>
    </lineage>
</organism>
<dbReference type="InterPro" id="IPR016032">
    <property type="entry name" value="Sig_transdc_resp-reg_C-effctor"/>
</dbReference>
<evidence type="ECO:0000259" key="5">
    <source>
        <dbReference type="PROSITE" id="PS50043"/>
    </source>
</evidence>
<dbReference type="AlphaFoldDB" id="A0A7C9LWJ8"/>
<evidence type="ECO:0000259" key="6">
    <source>
        <dbReference type="PROSITE" id="PS50110"/>
    </source>
</evidence>
<dbReference type="Pfam" id="PF00196">
    <property type="entry name" value="GerE"/>
    <property type="match status" value="1"/>
</dbReference>
<dbReference type="Gene3D" id="3.40.50.2300">
    <property type="match status" value="1"/>
</dbReference>
<evidence type="ECO:0000313" key="8">
    <source>
        <dbReference type="Proteomes" id="UP000479692"/>
    </source>
</evidence>
<dbReference type="Pfam" id="PF00072">
    <property type="entry name" value="Response_reg"/>
    <property type="match status" value="1"/>
</dbReference>
<comment type="caution">
    <text evidence="7">The sequence shown here is derived from an EMBL/GenBank/DDBJ whole genome shotgun (WGS) entry which is preliminary data.</text>
</comment>
<dbReference type="PROSITE" id="PS00622">
    <property type="entry name" value="HTH_LUXR_1"/>
    <property type="match status" value="1"/>
</dbReference>
<keyword evidence="3" id="KW-0804">Transcription</keyword>
<accession>A0A7C9LWJ8</accession>
<dbReference type="SMART" id="SM00421">
    <property type="entry name" value="HTH_LUXR"/>
    <property type="match status" value="1"/>
</dbReference>
<dbReference type="PANTHER" id="PTHR44688">
    <property type="entry name" value="DNA-BINDING TRANSCRIPTIONAL ACTIVATOR DEVR_DOSR"/>
    <property type="match status" value="1"/>
</dbReference>
<dbReference type="InterPro" id="IPR000792">
    <property type="entry name" value="Tscrpt_reg_LuxR_C"/>
</dbReference>
<evidence type="ECO:0000256" key="2">
    <source>
        <dbReference type="ARBA" id="ARBA00023125"/>
    </source>
</evidence>
<dbReference type="SUPFAM" id="SSF52172">
    <property type="entry name" value="CheY-like"/>
    <property type="match status" value="1"/>
</dbReference>
<reference evidence="7 8" key="1">
    <citation type="submission" date="2019-12" db="EMBL/GenBank/DDBJ databases">
        <authorList>
            <person name="Xu J."/>
        </authorList>
    </citation>
    <scope>NUCLEOTIDE SEQUENCE [LARGE SCALE GENOMIC DNA]</scope>
    <source>
        <strain evidence="7 8">HX-5-24</strain>
    </source>
</reference>
<dbReference type="EMBL" id="WOXT01000001">
    <property type="protein sequence ID" value="MUV13665.1"/>
    <property type="molecule type" value="Genomic_DNA"/>
</dbReference>
<proteinExistence type="predicted"/>
<feature type="domain" description="HTH luxR-type" evidence="5">
    <location>
        <begin position="140"/>
        <end position="205"/>
    </location>
</feature>
<evidence type="ECO:0000256" key="1">
    <source>
        <dbReference type="ARBA" id="ARBA00023015"/>
    </source>
</evidence>
<feature type="modified residue" description="4-aspartylphosphate" evidence="4">
    <location>
        <position position="59"/>
    </location>
</feature>
<keyword evidence="8" id="KW-1185">Reference proteome</keyword>
<feature type="domain" description="Response regulatory" evidence="6">
    <location>
        <begin position="10"/>
        <end position="124"/>
    </location>
</feature>
<dbReference type="GO" id="GO:0006355">
    <property type="term" value="P:regulation of DNA-templated transcription"/>
    <property type="evidence" value="ECO:0007669"/>
    <property type="project" value="InterPro"/>
</dbReference>
<dbReference type="InterPro" id="IPR001789">
    <property type="entry name" value="Sig_transdc_resp-reg_receiver"/>
</dbReference>
<keyword evidence="1" id="KW-0805">Transcription regulation</keyword>
<keyword evidence="4" id="KW-0597">Phosphoprotein</keyword>
<dbReference type="Gene3D" id="1.10.10.10">
    <property type="entry name" value="Winged helix-like DNA-binding domain superfamily/Winged helix DNA-binding domain"/>
    <property type="match status" value="1"/>
</dbReference>
<dbReference type="PROSITE" id="PS50043">
    <property type="entry name" value="HTH_LUXR_2"/>
    <property type="match status" value="1"/>
</dbReference>
<gene>
    <name evidence="7" type="ORF">GN331_05520</name>
</gene>
<dbReference type="CDD" id="cd06170">
    <property type="entry name" value="LuxR_C_like"/>
    <property type="match status" value="1"/>
</dbReference>
<name>A0A7C9LWJ8_9GAMM</name>
<dbReference type="PRINTS" id="PR00038">
    <property type="entry name" value="HTHLUXR"/>
</dbReference>
<dbReference type="GO" id="GO:0003677">
    <property type="term" value="F:DNA binding"/>
    <property type="evidence" value="ECO:0007669"/>
    <property type="project" value="UniProtKB-KW"/>
</dbReference>
<evidence type="ECO:0000313" key="7">
    <source>
        <dbReference type="EMBL" id="MUV13665.1"/>
    </source>
</evidence>
<evidence type="ECO:0000256" key="4">
    <source>
        <dbReference type="PROSITE-ProRule" id="PRU00169"/>
    </source>
</evidence>
<dbReference type="SUPFAM" id="SSF46894">
    <property type="entry name" value="C-terminal effector domain of the bipartite response regulators"/>
    <property type="match status" value="1"/>
</dbReference>
<protein>
    <submittedName>
        <fullName evidence="7">Response regulator</fullName>
    </submittedName>
</protein>
<dbReference type="InterPro" id="IPR011006">
    <property type="entry name" value="CheY-like_superfamily"/>
</dbReference>
<keyword evidence="2" id="KW-0238">DNA-binding</keyword>